<keyword evidence="7" id="KW-1185">Reference proteome</keyword>
<evidence type="ECO:0000256" key="2">
    <source>
        <dbReference type="ARBA" id="ARBA00022670"/>
    </source>
</evidence>
<comment type="caution">
    <text evidence="6">The sequence shown here is derived from an EMBL/GenBank/DDBJ whole genome shotgun (WGS) entry which is preliminary data.</text>
</comment>
<evidence type="ECO:0000256" key="1">
    <source>
        <dbReference type="ARBA" id="ARBA00007074"/>
    </source>
</evidence>
<dbReference type="Pfam" id="PF00877">
    <property type="entry name" value="NLPC_P60"/>
    <property type="match status" value="1"/>
</dbReference>
<proteinExistence type="inferred from homology"/>
<accession>A0ABX2TGU2</accession>
<keyword evidence="3" id="KW-0378">Hydrolase</keyword>
<dbReference type="Gene3D" id="3.90.1720.10">
    <property type="entry name" value="endopeptidase domain like (from Nostoc punctiforme)"/>
    <property type="match status" value="1"/>
</dbReference>
<dbReference type="InterPro" id="IPR041382">
    <property type="entry name" value="SH3_16"/>
</dbReference>
<keyword evidence="2" id="KW-0645">Protease</keyword>
<dbReference type="PROSITE" id="PS51935">
    <property type="entry name" value="NLPC_P60"/>
    <property type="match status" value="1"/>
</dbReference>
<dbReference type="InterPro" id="IPR038765">
    <property type="entry name" value="Papain-like_cys_pep_sf"/>
</dbReference>
<organism evidence="6 7">
    <name type="scientific">Azospirillum oleiclasticum</name>
    <dbReference type="NCBI Taxonomy" id="2735135"/>
    <lineage>
        <taxon>Bacteria</taxon>
        <taxon>Pseudomonadati</taxon>
        <taxon>Pseudomonadota</taxon>
        <taxon>Alphaproteobacteria</taxon>
        <taxon>Rhodospirillales</taxon>
        <taxon>Azospirillaceae</taxon>
        <taxon>Azospirillum</taxon>
    </lineage>
</organism>
<evidence type="ECO:0000256" key="3">
    <source>
        <dbReference type="ARBA" id="ARBA00022801"/>
    </source>
</evidence>
<sequence length="282" mass="30191">MTAPLDPRRHPIRPDVAAASLRGRVQADRFVEGEPHRVTAGRATLRGAPDAAARQTSELVYGEFFTVYDRLGDWAWGQCGTDGYVGWAPAAALTMGEPAAPTHVVRDLRALRFPEPDLKTHPLDALPLGAQVAVGEAVNGFRRLADGGWIFGAHLAPLGWTEPDPVATAERLLGVPYYWGGRTPWGIDCSGLAQLCLACAGHALPRDSDMQRSEAGELLAKDGTGVAYRRGDLVFFPGHVGLMVDADRLIHATAHSMTVAVEPLAEVAMRGGGILAVRRVPR</sequence>
<dbReference type="InterPro" id="IPR000064">
    <property type="entry name" value="NLP_P60_dom"/>
</dbReference>
<comment type="similarity">
    <text evidence="1">Belongs to the peptidase C40 family.</text>
</comment>
<dbReference type="PANTHER" id="PTHR47053:SF1">
    <property type="entry name" value="MUREIN DD-ENDOPEPTIDASE MEPH-RELATED"/>
    <property type="match status" value="1"/>
</dbReference>
<gene>
    <name evidence="6" type="ORF">HND93_27495</name>
</gene>
<evidence type="ECO:0000313" key="7">
    <source>
        <dbReference type="Proteomes" id="UP000584642"/>
    </source>
</evidence>
<dbReference type="Pfam" id="PF18348">
    <property type="entry name" value="SH3_16"/>
    <property type="match status" value="1"/>
</dbReference>
<dbReference type="PANTHER" id="PTHR47053">
    <property type="entry name" value="MUREIN DD-ENDOPEPTIDASE MEPH-RELATED"/>
    <property type="match status" value="1"/>
</dbReference>
<dbReference type="RefSeq" id="WP_180285236.1">
    <property type="nucleotide sequence ID" value="NZ_JABFDB010000027.1"/>
</dbReference>
<dbReference type="EMBL" id="JABFDB010000027">
    <property type="protein sequence ID" value="NYZ23461.1"/>
    <property type="molecule type" value="Genomic_DNA"/>
</dbReference>
<keyword evidence="4" id="KW-0788">Thiol protease</keyword>
<dbReference type="SUPFAM" id="SSF54001">
    <property type="entry name" value="Cysteine proteinases"/>
    <property type="match status" value="1"/>
</dbReference>
<evidence type="ECO:0000256" key="4">
    <source>
        <dbReference type="ARBA" id="ARBA00022807"/>
    </source>
</evidence>
<dbReference type="InterPro" id="IPR051202">
    <property type="entry name" value="Peptidase_C40"/>
</dbReference>
<dbReference type="Proteomes" id="UP000584642">
    <property type="component" value="Unassembled WGS sequence"/>
</dbReference>
<evidence type="ECO:0000313" key="6">
    <source>
        <dbReference type="EMBL" id="NYZ23461.1"/>
    </source>
</evidence>
<reference evidence="6 7" key="1">
    <citation type="submission" date="2020-05" db="EMBL/GenBank/DDBJ databases">
        <title>Azospirillum oleiclasticum sp. nov, a nitrogen-fixing and heavy crude oil-emulsifying bacterium isolated from the crude oil of Yumen Oilfield.</title>
        <authorList>
            <person name="Wu D."/>
            <person name="Cai M."/>
            <person name="Zhang X."/>
        </authorList>
    </citation>
    <scope>NUCLEOTIDE SEQUENCE [LARGE SCALE GENOMIC DNA]</scope>
    <source>
        <strain evidence="6 7">ROY-1-1-2</strain>
    </source>
</reference>
<evidence type="ECO:0000259" key="5">
    <source>
        <dbReference type="PROSITE" id="PS51935"/>
    </source>
</evidence>
<name>A0ABX2TGU2_9PROT</name>
<feature type="domain" description="NlpC/P60" evidence="5">
    <location>
        <begin position="159"/>
        <end position="281"/>
    </location>
</feature>
<protein>
    <submittedName>
        <fullName evidence="6">C40 family peptidase</fullName>
    </submittedName>
</protein>